<keyword evidence="1" id="KW-1133">Transmembrane helix</keyword>
<dbReference type="PANTHER" id="PTHR47216:SF4">
    <property type="entry name" value="OS01G0859400 PROTEIN"/>
    <property type="match status" value="1"/>
</dbReference>
<dbReference type="PROSITE" id="PS00383">
    <property type="entry name" value="TYR_PHOSPHATASE_1"/>
    <property type="match status" value="1"/>
</dbReference>
<dbReference type="EMBL" id="JBBUKT010000006">
    <property type="protein sequence ID" value="MEK7952173.1"/>
    <property type="molecule type" value="Genomic_DNA"/>
</dbReference>
<dbReference type="RefSeq" id="WP_341405931.1">
    <property type="nucleotide sequence ID" value="NZ_JBBUKT010000006.1"/>
</dbReference>
<dbReference type="InterPro" id="IPR016130">
    <property type="entry name" value="Tyr_Pase_AS"/>
</dbReference>
<keyword evidence="1" id="KW-0812">Transmembrane</keyword>
<dbReference type="InterPro" id="IPR000387">
    <property type="entry name" value="Tyr_Pase_dom"/>
</dbReference>
<protein>
    <recommendedName>
        <fullName evidence="2">Tyrosine specific protein phosphatases domain-containing protein</fullName>
    </recommendedName>
</protein>
<dbReference type="SUPFAM" id="SSF52799">
    <property type="entry name" value="(Phosphotyrosine protein) phosphatases II"/>
    <property type="match status" value="1"/>
</dbReference>
<name>A0ABU9AXC2_9BACT</name>
<dbReference type="Proteomes" id="UP001371305">
    <property type="component" value="Unassembled WGS sequence"/>
</dbReference>
<dbReference type="Gene3D" id="3.90.190.10">
    <property type="entry name" value="Protein tyrosine phosphatase superfamily"/>
    <property type="match status" value="1"/>
</dbReference>
<dbReference type="InterPro" id="IPR029021">
    <property type="entry name" value="Prot-tyrosine_phosphatase-like"/>
</dbReference>
<accession>A0ABU9AXC2</accession>
<organism evidence="3 4">
    <name type="scientific">Luteolibacter soli</name>
    <dbReference type="NCBI Taxonomy" id="3135280"/>
    <lineage>
        <taxon>Bacteria</taxon>
        <taxon>Pseudomonadati</taxon>
        <taxon>Verrucomicrobiota</taxon>
        <taxon>Verrucomicrobiia</taxon>
        <taxon>Verrucomicrobiales</taxon>
        <taxon>Verrucomicrobiaceae</taxon>
        <taxon>Luteolibacter</taxon>
    </lineage>
</organism>
<evidence type="ECO:0000256" key="1">
    <source>
        <dbReference type="SAM" id="Phobius"/>
    </source>
</evidence>
<evidence type="ECO:0000313" key="4">
    <source>
        <dbReference type="Proteomes" id="UP001371305"/>
    </source>
</evidence>
<dbReference type="PROSITE" id="PS50056">
    <property type="entry name" value="TYR_PHOSPHATASE_2"/>
    <property type="match status" value="1"/>
</dbReference>
<gene>
    <name evidence="3" type="ORF">WKV53_16795</name>
</gene>
<comment type="caution">
    <text evidence="3">The sequence shown here is derived from an EMBL/GenBank/DDBJ whole genome shotgun (WGS) entry which is preliminary data.</text>
</comment>
<evidence type="ECO:0000313" key="3">
    <source>
        <dbReference type="EMBL" id="MEK7952173.1"/>
    </source>
</evidence>
<sequence>MKYAIAFGVMSLVLAASSMLYPGVRWLLFWSALSFGMVALGYAGIGPRVFGKGRDGRISLPLKLLNLPYLTYTWAIWHLCRLLSREASFNQIDDDLVIGRRLLASEAPEGFDHYVDLTAEFEEPRPIRARPGYCCLPILDAGVPSLAELRGAVEQAAAGRAFVHCAQGHGRTGLFALALLLHHKRVETIEEGIGLLQNLRPAVKLNRIQVEFAHRYLGSSSPHNLSN</sequence>
<keyword evidence="4" id="KW-1185">Reference proteome</keyword>
<proteinExistence type="predicted"/>
<evidence type="ECO:0000259" key="2">
    <source>
        <dbReference type="PROSITE" id="PS50056"/>
    </source>
</evidence>
<dbReference type="PANTHER" id="PTHR47216">
    <property type="match status" value="1"/>
</dbReference>
<feature type="domain" description="Tyrosine specific protein phosphatases" evidence="2">
    <location>
        <begin position="147"/>
        <end position="211"/>
    </location>
</feature>
<feature type="transmembrane region" description="Helical" evidence="1">
    <location>
        <begin position="28"/>
        <end position="50"/>
    </location>
</feature>
<keyword evidence="1" id="KW-0472">Membrane</keyword>
<reference evidence="3 4" key="1">
    <citation type="submission" date="2024-04" db="EMBL/GenBank/DDBJ databases">
        <title>Luteolibacter sp. isolated from soil.</title>
        <authorList>
            <person name="An J."/>
        </authorList>
    </citation>
    <scope>NUCLEOTIDE SEQUENCE [LARGE SCALE GENOMIC DNA]</scope>
    <source>
        <strain evidence="3 4">Y139</strain>
    </source>
</reference>